<reference evidence="1" key="1">
    <citation type="submission" date="2007-07" db="EMBL/GenBank/DDBJ databases">
        <title>PCAP assembly of the Caenorhabditis remanei genome.</title>
        <authorList>
            <consortium name="The Caenorhabditis remanei Sequencing Consortium"/>
            <person name="Wilson R.K."/>
        </authorList>
    </citation>
    <scope>NUCLEOTIDE SEQUENCE [LARGE SCALE GENOMIC DNA]</scope>
    <source>
        <strain evidence="1">PB4641</strain>
    </source>
</reference>
<accession>E3LXQ2</accession>
<evidence type="ECO:0000313" key="1">
    <source>
        <dbReference type="EMBL" id="EFO84941.1"/>
    </source>
</evidence>
<dbReference type="AlphaFoldDB" id="E3LXQ2"/>
<dbReference type="HOGENOM" id="CLU_1972529_0_0_1"/>
<gene>
    <name evidence="1" type="ORF">CRE_03898</name>
</gene>
<proteinExistence type="predicted"/>
<evidence type="ECO:0000313" key="2">
    <source>
        <dbReference type="Proteomes" id="UP000008281"/>
    </source>
</evidence>
<keyword evidence="2" id="KW-1185">Reference proteome</keyword>
<protein>
    <submittedName>
        <fullName evidence="1">Uncharacterized protein</fullName>
    </submittedName>
</protein>
<sequence>MSLTADPPACTVPAAGGASTHKLVNGGADKLIFKVCFVSASSQFNSFNPSRSSLRTTMSTVSLQCSDSLIHLDQRISKSLVLLEHRKKTNLSFISPMHQLMQLMLRLHLLQSLLLEHSQSRCRLLLR</sequence>
<organism evidence="2">
    <name type="scientific">Caenorhabditis remanei</name>
    <name type="common">Caenorhabditis vulgaris</name>
    <dbReference type="NCBI Taxonomy" id="31234"/>
    <lineage>
        <taxon>Eukaryota</taxon>
        <taxon>Metazoa</taxon>
        <taxon>Ecdysozoa</taxon>
        <taxon>Nematoda</taxon>
        <taxon>Chromadorea</taxon>
        <taxon>Rhabditida</taxon>
        <taxon>Rhabditina</taxon>
        <taxon>Rhabditomorpha</taxon>
        <taxon>Rhabditoidea</taxon>
        <taxon>Rhabditidae</taxon>
        <taxon>Peloderinae</taxon>
        <taxon>Caenorhabditis</taxon>
    </lineage>
</organism>
<name>E3LXQ2_CAERE</name>
<dbReference type="InParanoid" id="E3LXQ2"/>
<dbReference type="EMBL" id="DS268418">
    <property type="protein sequence ID" value="EFO84941.1"/>
    <property type="molecule type" value="Genomic_DNA"/>
</dbReference>
<dbReference type="Proteomes" id="UP000008281">
    <property type="component" value="Unassembled WGS sequence"/>
</dbReference>